<gene>
    <name evidence="2" type="ORF">QUV96_06065</name>
</gene>
<dbReference type="EMBL" id="JAUDCG010000021">
    <property type="protein sequence ID" value="MDM8157205.1"/>
    <property type="molecule type" value="Genomic_DNA"/>
</dbReference>
<feature type="transmembrane region" description="Helical" evidence="1">
    <location>
        <begin position="42"/>
        <end position="60"/>
    </location>
</feature>
<dbReference type="Pfam" id="PF13346">
    <property type="entry name" value="ABC2_membrane_5"/>
    <property type="match status" value="1"/>
</dbReference>
<evidence type="ECO:0000313" key="3">
    <source>
        <dbReference type="Proteomes" id="UP001529340"/>
    </source>
</evidence>
<dbReference type="RefSeq" id="WP_289607668.1">
    <property type="nucleotide sequence ID" value="NZ_JAUDCG010000021.1"/>
</dbReference>
<proteinExistence type="predicted"/>
<reference evidence="3" key="1">
    <citation type="submission" date="2023-06" db="EMBL/GenBank/DDBJ databases">
        <title>Identification and characterization of horizontal gene transfer across gut microbiota members of farm animals based on homology search.</title>
        <authorList>
            <person name="Zeman M."/>
            <person name="Kubasova T."/>
            <person name="Jahodarova E."/>
            <person name="Nykrynova M."/>
            <person name="Rychlik I."/>
        </authorList>
    </citation>
    <scope>NUCLEOTIDE SEQUENCE [LARGE SCALE GENOMIC DNA]</scope>
    <source>
        <strain evidence="3">ET39</strain>
    </source>
</reference>
<reference evidence="2 3" key="2">
    <citation type="submission" date="2023-06" db="EMBL/GenBank/DDBJ databases">
        <title>Identification and characterization of horizontal gene transfer across gut microbiota members of farm animals based on homology search.</title>
        <authorList>
            <person name="Schwarzerova J."/>
            <person name="Nykrynova M."/>
            <person name="Jureckova K."/>
            <person name="Cejkova D."/>
            <person name="Rychlik I."/>
        </authorList>
    </citation>
    <scope>NUCLEOTIDE SEQUENCE [LARGE SCALE GENOMIC DNA]</scope>
    <source>
        <strain evidence="2 3">ET39</strain>
    </source>
</reference>
<protein>
    <submittedName>
        <fullName evidence="2">ABC-2 transporter permease</fullName>
    </submittedName>
</protein>
<dbReference type="PANTHER" id="PTHR41309:SF2">
    <property type="entry name" value="MEMBRANE PROTEIN"/>
    <property type="match status" value="1"/>
</dbReference>
<evidence type="ECO:0000256" key="1">
    <source>
        <dbReference type="SAM" id="Phobius"/>
    </source>
</evidence>
<feature type="transmembrane region" description="Helical" evidence="1">
    <location>
        <begin position="190"/>
        <end position="214"/>
    </location>
</feature>
<name>A0ABT7UC54_9FIRM</name>
<comment type="caution">
    <text evidence="2">The sequence shown here is derived from an EMBL/GenBank/DDBJ whole genome shotgun (WGS) entry which is preliminary data.</text>
</comment>
<dbReference type="Proteomes" id="UP001529340">
    <property type="component" value="Unassembled WGS sequence"/>
</dbReference>
<keyword evidence="1" id="KW-0472">Membrane</keyword>
<organism evidence="2 3">
    <name type="scientific">Amedibacillus dolichus</name>
    <dbReference type="NCBI Taxonomy" id="31971"/>
    <lineage>
        <taxon>Bacteria</taxon>
        <taxon>Bacillati</taxon>
        <taxon>Bacillota</taxon>
        <taxon>Erysipelotrichia</taxon>
        <taxon>Erysipelotrichales</taxon>
        <taxon>Erysipelotrichaceae</taxon>
        <taxon>Amedibacillus</taxon>
    </lineage>
</organism>
<dbReference type="InterPro" id="IPR025699">
    <property type="entry name" value="ABC2_memb-like"/>
</dbReference>
<dbReference type="PANTHER" id="PTHR41309">
    <property type="entry name" value="MEMBRANE PROTEIN-RELATED"/>
    <property type="match status" value="1"/>
</dbReference>
<feature type="transmembrane region" description="Helical" evidence="1">
    <location>
        <begin position="85"/>
        <end position="105"/>
    </location>
</feature>
<sequence>MMGLLVKDLCLLKEQRQTAILLVMWLLMIVFDASFFGDPSFMLGFLSFLGAIIAISTISYDEYDNGYPFLFTLPVRRRTYAAEKYVFSIFLMSVFWGVGMIVGLIKGSMGLGGIAVEEIAAGAWMLLYVYVLIALMIPIYLKFGGEKARVVIILFVLALFAIIGGLFSVMPVDGGVPGTMTWLLEQSQAVLLGTGLVISVVLLLVSYGVSVRILRKKEF</sequence>
<keyword evidence="1" id="KW-1133">Transmembrane helix</keyword>
<feature type="transmembrane region" description="Helical" evidence="1">
    <location>
        <begin position="125"/>
        <end position="143"/>
    </location>
</feature>
<feature type="transmembrane region" description="Helical" evidence="1">
    <location>
        <begin position="20"/>
        <end position="36"/>
    </location>
</feature>
<feature type="transmembrane region" description="Helical" evidence="1">
    <location>
        <begin position="150"/>
        <end position="170"/>
    </location>
</feature>
<keyword evidence="3" id="KW-1185">Reference proteome</keyword>
<reference evidence="2 3" key="3">
    <citation type="submission" date="2023-06" db="EMBL/GenBank/DDBJ databases">
        <authorList>
            <person name="Zeman M."/>
            <person name="Kubasova T."/>
            <person name="Jahodarova E."/>
            <person name="Nykrynova M."/>
            <person name="Rychlik I."/>
        </authorList>
    </citation>
    <scope>NUCLEOTIDE SEQUENCE [LARGE SCALE GENOMIC DNA]</scope>
    <source>
        <strain evidence="2 3">ET39</strain>
    </source>
</reference>
<accession>A0ABT7UC54</accession>
<evidence type="ECO:0000313" key="2">
    <source>
        <dbReference type="EMBL" id="MDM8157205.1"/>
    </source>
</evidence>
<keyword evidence="1" id="KW-0812">Transmembrane</keyword>